<name>A0AA40EHZ5_9PEZI</name>
<feature type="region of interest" description="Disordered" evidence="1">
    <location>
        <begin position="351"/>
        <end position="388"/>
    </location>
</feature>
<sequence length="388" mass="44745">MAHTKRMRFKDHIDDPIDDIRSMAVTKRMRFKGHIIDPIDDIRFFGLHNFADKIESDLWYAYQLEAMGPHLAALSIPLLNNMDSSLNHMVDSGQLDGIRARAVYRYLVLESGLKTYLVTKLPHPFYFDRDMFAKFDKWSPLSIVLTQAPTVDFLDWALHTIIDSGYGLNDLCPISTTNPRSPWLQCFEHHIPNLTSTFKLDKNGDVLERFTSALEHNLFIKLLRKGADPNDLFGSSGITLPVWAHFLLQASNLRPFPSLSSSYEKTLDLMMEAYSPELLPPAPPFWSQASASAFQPGVPECFLQAFSDARDRMPQHLHRKRFMRIWDWVKPMLPKDILRMLFDLLRLPPRDREEEDVSEVERKGASSSKRGLSLDLDSENEARKRNRV</sequence>
<reference evidence="2" key="1">
    <citation type="submission" date="2023-06" db="EMBL/GenBank/DDBJ databases">
        <title>Genome-scale phylogeny and comparative genomics of the fungal order Sordariales.</title>
        <authorList>
            <consortium name="Lawrence Berkeley National Laboratory"/>
            <person name="Hensen N."/>
            <person name="Bonometti L."/>
            <person name="Westerberg I."/>
            <person name="Brannstrom I.O."/>
            <person name="Guillou S."/>
            <person name="Cros-Aarteil S."/>
            <person name="Calhoun S."/>
            <person name="Haridas S."/>
            <person name="Kuo A."/>
            <person name="Mondo S."/>
            <person name="Pangilinan J."/>
            <person name="Riley R."/>
            <person name="Labutti K."/>
            <person name="Andreopoulos B."/>
            <person name="Lipzen A."/>
            <person name="Chen C."/>
            <person name="Yanf M."/>
            <person name="Daum C."/>
            <person name="Ng V."/>
            <person name="Clum A."/>
            <person name="Steindorff A."/>
            <person name="Ohm R."/>
            <person name="Martin F."/>
            <person name="Silar P."/>
            <person name="Natvig D."/>
            <person name="Lalanne C."/>
            <person name="Gautier V."/>
            <person name="Ament-Velasquez S.L."/>
            <person name="Kruys A."/>
            <person name="Hutchinson M.I."/>
            <person name="Powell A.J."/>
            <person name="Barry K."/>
            <person name="Miller A.N."/>
            <person name="Grigoriev I.V."/>
            <person name="Debuchy R."/>
            <person name="Gladieux P."/>
            <person name="Thoren M.H."/>
            <person name="Johannesson H."/>
        </authorList>
    </citation>
    <scope>NUCLEOTIDE SEQUENCE</scope>
    <source>
        <strain evidence="2">CBS 540.89</strain>
    </source>
</reference>
<proteinExistence type="predicted"/>
<accession>A0AA40EHZ5</accession>
<organism evidence="2 3">
    <name type="scientific">Apiosordaria backusii</name>
    <dbReference type="NCBI Taxonomy" id="314023"/>
    <lineage>
        <taxon>Eukaryota</taxon>
        <taxon>Fungi</taxon>
        <taxon>Dikarya</taxon>
        <taxon>Ascomycota</taxon>
        <taxon>Pezizomycotina</taxon>
        <taxon>Sordariomycetes</taxon>
        <taxon>Sordariomycetidae</taxon>
        <taxon>Sordariales</taxon>
        <taxon>Lasiosphaeriaceae</taxon>
        <taxon>Apiosordaria</taxon>
    </lineage>
</organism>
<evidence type="ECO:0000256" key="1">
    <source>
        <dbReference type="SAM" id="MobiDB-lite"/>
    </source>
</evidence>
<protein>
    <submittedName>
        <fullName evidence="2">Uncharacterized protein</fullName>
    </submittedName>
</protein>
<evidence type="ECO:0000313" key="3">
    <source>
        <dbReference type="Proteomes" id="UP001172159"/>
    </source>
</evidence>
<comment type="caution">
    <text evidence="2">The sequence shown here is derived from an EMBL/GenBank/DDBJ whole genome shotgun (WGS) entry which is preliminary data.</text>
</comment>
<dbReference type="Proteomes" id="UP001172159">
    <property type="component" value="Unassembled WGS sequence"/>
</dbReference>
<evidence type="ECO:0000313" key="2">
    <source>
        <dbReference type="EMBL" id="KAK0736773.1"/>
    </source>
</evidence>
<dbReference type="AlphaFoldDB" id="A0AA40EHZ5"/>
<keyword evidence="3" id="KW-1185">Reference proteome</keyword>
<gene>
    <name evidence="2" type="ORF">B0T21DRAFT_411919</name>
</gene>
<dbReference type="EMBL" id="JAUKTV010000006">
    <property type="protein sequence ID" value="KAK0736773.1"/>
    <property type="molecule type" value="Genomic_DNA"/>
</dbReference>